<dbReference type="AlphaFoldDB" id="A0AAX2QMR3"/>
<dbReference type="InterPro" id="IPR013785">
    <property type="entry name" value="Aldolase_TIM"/>
</dbReference>
<protein>
    <recommendedName>
        <fullName evidence="3">N-ethylmaleimide reductase</fullName>
    </recommendedName>
</protein>
<dbReference type="Proteomes" id="UP000295021">
    <property type="component" value="Unassembled WGS sequence"/>
</dbReference>
<evidence type="ECO:0000313" key="1">
    <source>
        <dbReference type="EMBL" id="TCU25891.1"/>
    </source>
</evidence>
<reference evidence="1 2" key="1">
    <citation type="submission" date="2019-03" db="EMBL/GenBank/DDBJ databases">
        <title>Genomic Encyclopedia of Type Strains, Phase IV (KMG-V): Genome sequencing to study the core and pangenomes of soil and plant-associated prokaryotes.</title>
        <authorList>
            <person name="Whitman W."/>
        </authorList>
    </citation>
    <scope>NUCLEOTIDE SEQUENCE [LARGE SCALE GENOMIC DNA]</scope>
    <source>
        <strain evidence="1 2">FB403</strain>
    </source>
</reference>
<proteinExistence type="predicted"/>
<dbReference type="EMBL" id="SMBI01000004">
    <property type="protein sequence ID" value="TCU25891.1"/>
    <property type="molecule type" value="Genomic_DNA"/>
</dbReference>
<dbReference type="Gene3D" id="3.20.20.70">
    <property type="entry name" value="Aldolase class I"/>
    <property type="match status" value="1"/>
</dbReference>
<organism evidence="1 2">
    <name type="scientific">Rhizobium laguerreae</name>
    <dbReference type="NCBI Taxonomy" id="1076926"/>
    <lineage>
        <taxon>Bacteria</taxon>
        <taxon>Pseudomonadati</taxon>
        <taxon>Pseudomonadota</taxon>
        <taxon>Alphaproteobacteria</taxon>
        <taxon>Hyphomicrobiales</taxon>
        <taxon>Rhizobiaceae</taxon>
        <taxon>Rhizobium/Agrobacterium group</taxon>
        <taxon>Rhizobium</taxon>
    </lineage>
</organism>
<evidence type="ECO:0000313" key="2">
    <source>
        <dbReference type="Proteomes" id="UP000295021"/>
    </source>
</evidence>
<accession>A0AAX2QMR3</accession>
<name>A0AAX2QMR3_9HYPH</name>
<evidence type="ECO:0008006" key="3">
    <source>
        <dbReference type="Google" id="ProtNLM"/>
    </source>
</evidence>
<dbReference type="SUPFAM" id="SSF51395">
    <property type="entry name" value="FMN-linked oxidoreductases"/>
    <property type="match status" value="1"/>
</dbReference>
<gene>
    <name evidence="1" type="ORF">EV131_10437</name>
</gene>
<sequence length="52" mass="5395">MFAFGRPFIANPDFVERLKAGAPLANLDMATLYGGGAAGYTDYPAMAAPVDA</sequence>
<comment type="caution">
    <text evidence="1">The sequence shown here is derived from an EMBL/GenBank/DDBJ whole genome shotgun (WGS) entry which is preliminary data.</text>
</comment>